<dbReference type="AlphaFoldDB" id="A0A1R3J3K2"/>
<protein>
    <submittedName>
        <fullName evidence="1">Uncharacterized protein</fullName>
    </submittedName>
</protein>
<proteinExistence type="predicted"/>
<gene>
    <name evidence="1" type="ORF">COLO4_19785</name>
</gene>
<dbReference type="EMBL" id="AWUE01016794">
    <property type="protein sequence ID" value="OMO89380.1"/>
    <property type="molecule type" value="Genomic_DNA"/>
</dbReference>
<evidence type="ECO:0000313" key="2">
    <source>
        <dbReference type="Proteomes" id="UP000187203"/>
    </source>
</evidence>
<comment type="caution">
    <text evidence="1">The sequence shown here is derived from an EMBL/GenBank/DDBJ whole genome shotgun (WGS) entry which is preliminary data.</text>
</comment>
<keyword evidence="2" id="KW-1185">Reference proteome</keyword>
<organism evidence="1 2">
    <name type="scientific">Corchorus olitorius</name>
    <dbReference type="NCBI Taxonomy" id="93759"/>
    <lineage>
        <taxon>Eukaryota</taxon>
        <taxon>Viridiplantae</taxon>
        <taxon>Streptophyta</taxon>
        <taxon>Embryophyta</taxon>
        <taxon>Tracheophyta</taxon>
        <taxon>Spermatophyta</taxon>
        <taxon>Magnoliopsida</taxon>
        <taxon>eudicotyledons</taxon>
        <taxon>Gunneridae</taxon>
        <taxon>Pentapetalae</taxon>
        <taxon>rosids</taxon>
        <taxon>malvids</taxon>
        <taxon>Malvales</taxon>
        <taxon>Malvaceae</taxon>
        <taxon>Grewioideae</taxon>
        <taxon>Apeibeae</taxon>
        <taxon>Corchorus</taxon>
    </lineage>
</organism>
<reference evidence="2" key="1">
    <citation type="submission" date="2013-09" db="EMBL/GenBank/DDBJ databases">
        <title>Corchorus olitorius genome sequencing.</title>
        <authorList>
            <person name="Alam M."/>
            <person name="Haque M.S."/>
            <person name="Islam M.S."/>
            <person name="Emdad E.M."/>
            <person name="Islam M.M."/>
            <person name="Ahmed B."/>
            <person name="Halim A."/>
            <person name="Hossen Q.M.M."/>
            <person name="Hossain M.Z."/>
            <person name="Ahmed R."/>
            <person name="Khan M.M."/>
            <person name="Islam R."/>
            <person name="Rashid M.M."/>
            <person name="Khan S.A."/>
            <person name="Rahman M.S."/>
            <person name="Alam M."/>
            <person name="Yahiya A.S."/>
            <person name="Khan M.S."/>
            <person name="Azam M.S."/>
            <person name="Haque T."/>
            <person name="Lashkar M.Z.H."/>
            <person name="Akhand A.I."/>
            <person name="Morshed G."/>
            <person name="Roy S."/>
            <person name="Uddin K.S."/>
            <person name="Rabeya T."/>
            <person name="Hossain A.S."/>
            <person name="Chowdhury A."/>
            <person name="Snigdha A.R."/>
            <person name="Mortoza M.S."/>
            <person name="Matin S.A."/>
            <person name="Hoque S.M.E."/>
            <person name="Islam M.K."/>
            <person name="Roy D.K."/>
            <person name="Haider R."/>
            <person name="Moosa M.M."/>
            <person name="Elias S.M."/>
            <person name="Hasan A.M."/>
            <person name="Jahan S."/>
            <person name="Shafiuddin M."/>
            <person name="Mahmood N."/>
            <person name="Shommy N.S."/>
        </authorList>
    </citation>
    <scope>NUCLEOTIDE SEQUENCE [LARGE SCALE GENOMIC DNA]</scope>
    <source>
        <strain evidence="2">cv. O-4</strain>
    </source>
</reference>
<evidence type="ECO:0000313" key="1">
    <source>
        <dbReference type="EMBL" id="OMO89380.1"/>
    </source>
</evidence>
<sequence>MGSTVVGVKEAKLEALQAEREWSTEVSKRRKTY</sequence>
<dbReference type="Proteomes" id="UP000187203">
    <property type="component" value="Unassembled WGS sequence"/>
</dbReference>
<name>A0A1R3J3K2_9ROSI</name>
<accession>A0A1R3J3K2</accession>